<dbReference type="PANTHER" id="PTHR43625">
    <property type="entry name" value="AFLATOXIN B1 ALDEHYDE REDUCTASE"/>
    <property type="match status" value="1"/>
</dbReference>
<dbReference type="EMBL" id="CAJNOQ010000114">
    <property type="protein sequence ID" value="CAF0758695.1"/>
    <property type="molecule type" value="Genomic_DNA"/>
</dbReference>
<evidence type="ECO:0000313" key="6">
    <source>
        <dbReference type="EMBL" id="CAF4306460.1"/>
    </source>
</evidence>
<dbReference type="InterPro" id="IPR020471">
    <property type="entry name" value="AKR"/>
</dbReference>
<evidence type="ECO:0000259" key="2">
    <source>
        <dbReference type="Pfam" id="PF00248"/>
    </source>
</evidence>
<name>A0A813PUZ8_9BILA</name>
<proteinExistence type="predicted"/>
<evidence type="ECO:0000313" key="5">
    <source>
        <dbReference type="EMBL" id="CAF3539282.1"/>
    </source>
</evidence>
<dbReference type="CDD" id="cd19088">
    <property type="entry name" value="AKR_AKR13B1"/>
    <property type="match status" value="1"/>
</dbReference>
<protein>
    <recommendedName>
        <fullName evidence="2">NADP-dependent oxidoreductase domain-containing protein</fullName>
    </recommendedName>
</protein>
<dbReference type="PANTHER" id="PTHR43625:SF40">
    <property type="entry name" value="ALDO-KETO REDUCTASE YAKC [NADP(+)]"/>
    <property type="match status" value="1"/>
</dbReference>
<dbReference type="Pfam" id="PF00248">
    <property type="entry name" value="Aldo_ket_red"/>
    <property type="match status" value="1"/>
</dbReference>
<accession>A0A813PUZ8</accession>
<dbReference type="InterPro" id="IPR018170">
    <property type="entry name" value="Aldo/ket_reductase_CS"/>
</dbReference>
<dbReference type="PRINTS" id="PR00069">
    <property type="entry name" value="ALDKETRDTASE"/>
</dbReference>
<evidence type="ECO:0000313" key="4">
    <source>
        <dbReference type="EMBL" id="CAF1519432.1"/>
    </source>
</evidence>
<dbReference type="Proteomes" id="UP000677228">
    <property type="component" value="Unassembled WGS sequence"/>
</dbReference>
<dbReference type="SUPFAM" id="SSF51430">
    <property type="entry name" value="NAD(P)-linked oxidoreductase"/>
    <property type="match status" value="1"/>
</dbReference>
<dbReference type="OrthoDB" id="48988at2759"/>
<reference evidence="3" key="1">
    <citation type="submission" date="2021-02" db="EMBL/GenBank/DDBJ databases">
        <authorList>
            <person name="Nowell W R."/>
        </authorList>
    </citation>
    <scope>NUCLEOTIDE SEQUENCE</scope>
</reference>
<dbReference type="InterPro" id="IPR050791">
    <property type="entry name" value="Aldo-Keto_reductase"/>
</dbReference>
<dbReference type="AlphaFoldDB" id="A0A813PUZ8"/>
<keyword evidence="7" id="KW-1185">Reference proteome</keyword>
<dbReference type="EMBL" id="CAJOBA010058244">
    <property type="protein sequence ID" value="CAF4306460.1"/>
    <property type="molecule type" value="Genomic_DNA"/>
</dbReference>
<dbReference type="Proteomes" id="UP000681722">
    <property type="component" value="Unassembled WGS sequence"/>
</dbReference>
<dbReference type="GO" id="GO:0016491">
    <property type="term" value="F:oxidoreductase activity"/>
    <property type="evidence" value="ECO:0007669"/>
    <property type="project" value="UniProtKB-KW"/>
</dbReference>
<organism evidence="3 7">
    <name type="scientific">Didymodactylos carnosus</name>
    <dbReference type="NCBI Taxonomy" id="1234261"/>
    <lineage>
        <taxon>Eukaryota</taxon>
        <taxon>Metazoa</taxon>
        <taxon>Spiralia</taxon>
        <taxon>Gnathifera</taxon>
        <taxon>Rotifera</taxon>
        <taxon>Eurotatoria</taxon>
        <taxon>Bdelloidea</taxon>
        <taxon>Philodinida</taxon>
        <taxon>Philodinidae</taxon>
        <taxon>Didymodactylos</taxon>
    </lineage>
</organism>
<evidence type="ECO:0000313" key="3">
    <source>
        <dbReference type="EMBL" id="CAF0758695.1"/>
    </source>
</evidence>
<evidence type="ECO:0000256" key="1">
    <source>
        <dbReference type="ARBA" id="ARBA00023002"/>
    </source>
</evidence>
<comment type="caution">
    <text evidence="3">The sequence shown here is derived from an EMBL/GenBank/DDBJ whole genome shotgun (WGS) entry which is preliminary data.</text>
</comment>
<dbReference type="InterPro" id="IPR023210">
    <property type="entry name" value="NADP_OxRdtase_dom"/>
</dbReference>
<evidence type="ECO:0000313" key="7">
    <source>
        <dbReference type="Proteomes" id="UP000663829"/>
    </source>
</evidence>
<dbReference type="EMBL" id="CAJNOK010036114">
    <property type="protein sequence ID" value="CAF1519432.1"/>
    <property type="molecule type" value="Genomic_DNA"/>
</dbReference>
<dbReference type="Proteomes" id="UP000663829">
    <property type="component" value="Unassembled WGS sequence"/>
</dbReference>
<dbReference type="EMBL" id="CAJOBC010000114">
    <property type="protein sequence ID" value="CAF3539282.1"/>
    <property type="molecule type" value="Genomic_DNA"/>
</dbReference>
<dbReference type="PROSITE" id="PS00062">
    <property type="entry name" value="ALDOKETO_REDUCTASE_2"/>
    <property type="match status" value="1"/>
</dbReference>
<dbReference type="Proteomes" id="UP000682733">
    <property type="component" value="Unassembled WGS sequence"/>
</dbReference>
<dbReference type="Gene3D" id="3.20.20.100">
    <property type="entry name" value="NADP-dependent oxidoreductase domain"/>
    <property type="match status" value="1"/>
</dbReference>
<dbReference type="InterPro" id="IPR036812">
    <property type="entry name" value="NAD(P)_OxRdtase_dom_sf"/>
</dbReference>
<dbReference type="GO" id="GO:0005737">
    <property type="term" value="C:cytoplasm"/>
    <property type="evidence" value="ECO:0007669"/>
    <property type="project" value="TreeGrafter"/>
</dbReference>
<keyword evidence="1" id="KW-0560">Oxidoreductase</keyword>
<gene>
    <name evidence="3" type="ORF">GPM918_LOCUS1260</name>
    <name evidence="4" type="ORF">OVA965_LOCUS37717</name>
    <name evidence="5" type="ORF">SRO942_LOCUS1260</name>
    <name evidence="6" type="ORF">TMI583_LOCUS38829</name>
</gene>
<sequence>MATMQYTTLGTTALKISRVGLGAMPLSTIGRPDKREDAIKVIHRTLDLGINLIDTSDAYCLDENEKHHNEKLIYEALQSYNGDTSNVVVATKGGMVRPNGEWHTDCNPNRLRKTIRESYEALGGKESIKLWQLHDFDDKYPLDQIFQPIREAVDQGLIKYVGVSNFKVDQIIEARKYVDIYSVQNQYSIVHRKPEQDGVLKYCDENKITLLAYRPVGGAPGHKNIVKQKLLVELGAKYNCSPYCIALAWLMSKSKWVVPIPGASHIQSIEDSSNVINIRLDQNDIQQIDLQNFK</sequence>
<feature type="domain" description="NADP-dependent oxidoreductase" evidence="2">
    <location>
        <begin position="19"/>
        <end position="289"/>
    </location>
</feature>